<keyword evidence="3" id="KW-1185">Reference proteome</keyword>
<accession>A0A1E5UBK3</accession>
<feature type="transmembrane region" description="Helical" evidence="1">
    <location>
        <begin position="340"/>
        <end position="357"/>
    </location>
</feature>
<sequence>MVFLHPAFTLLFIFLFFASLLELFQYKKKTPVFTIIAGVVLIILAGFRYYVGADYPAYKNLFVGFSIYTDYSDVFNKAIFKKSAEEIEWIFVLINKIIFDLGMPFYIVTFVMALITISLKLSTIYKFSPLPALSTLFYFMPVFFFEDSGQMRQGVGIAICVYSFRYIVERNLMMFLLCIYLALGFHKTSIVFLPAFWLVKIPMNSQRILWALVICLLLSPLEPYKLFGDMFTSLLPQDVSGGYDAYVNDSQFGGDLEYGITDIVKIFFIITLLIFEKEGSKKIAYFEYMRNLAVFGLCMYYLFRGTRIFAIRLPGVYMFFLTMFVIPSLIYAVEDRVKKVLISGYLLYLSLMYFNFAKSNGEAGNFTPSKYQNILWK</sequence>
<feature type="transmembrane region" description="Helical" evidence="1">
    <location>
        <begin position="31"/>
        <end position="51"/>
    </location>
</feature>
<keyword evidence="1" id="KW-1133">Transmembrane helix</keyword>
<organism evidence="2 3">
    <name type="scientific">Cloacibacterium normanense</name>
    <dbReference type="NCBI Taxonomy" id="237258"/>
    <lineage>
        <taxon>Bacteria</taxon>
        <taxon>Pseudomonadati</taxon>
        <taxon>Bacteroidota</taxon>
        <taxon>Flavobacteriia</taxon>
        <taxon>Flavobacteriales</taxon>
        <taxon>Weeksellaceae</taxon>
    </lineage>
</organism>
<feature type="transmembrane region" description="Helical" evidence="1">
    <location>
        <begin position="172"/>
        <end position="196"/>
    </location>
</feature>
<gene>
    <name evidence="2" type="ORF">BHF72_0584</name>
</gene>
<name>A0A1E5UBK3_9FLAO</name>
<dbReference type="AlphaFoldDB" id="A0A1E5UBK3"/>
<dbReference type="EMBL" id="MKGI01000078">
    <property type="protein sequence ID" value="OEL10220.1"/>
    <property type="molecule type" value="Genomic_DNA"/>
</dbReference>
<dbReference type="Pfam" id="PF14897">
    <property type="entry name" value="EpsG"/>
    <property type="match status" value="1"/>
</dbReference>
<comment type="caution">
    <text evidence="2">The sequence shown here is derived from an EMBL/GenBank/DDBJ whole genome shotgun (WGS) entry which is preliminary data.</text>
</comment>
<feature type="transmembrane region" description="Helical" evidence="1">
    <location>
        <begin position="89"/>
        <end position="115"/>
    </location>
</feature>
<feature type="transmembrane region" description="Helical" evidence="1">
    <location>
        <begin position="258"/>
        <end position="275"/>
    </location>
</feature>
<evidence type="ECO:0000256" key="1">
    <source>
        <dbReference type="SAM" id="Phobius"/>
    </source>
</evidence>
<feature type="transmembrane region" description="Helical" evidence="1">
    <location>
        <begin position="6"/>
        <end position="24"/>
    </location>
</feature>
<keyword evidence="1" id="KW-0812">Transmembrane</keyword>
<reference evidence="2 3" key="1">
    <citation type="submission" date="2016-09" db="EMBL/GenBank/DDBJ databases">
        <authorList>
            <person name="Capua I."/>
            <person name="De Benedictis P."/>
            <person name="Joannis T."/>
            <person name="Lombin L.H."/>
            <person name="Cattoli G."/>
        </authorList>
    </citation>
    <scope>NUCLEOTIDE SEQUENCE [LARGE SCALE GENOMIC DNA]</scope>
    <source>
        <strain evidence="2 3">NRS-1</strain>
    </source>
</reference>
<dbReference type="STRING" id="237258.SAMN04489756_10515"/>
<dbReference type="InterPro" id="IPR049458">
    <property type="entry name" value="EpsG-like"/>
</dbReference>
<evidence type="ECO:0000313" key="2">
    <source>
        <dbReference type="EMBL" id="OEL10220.1"/>
    </source>
</evidence>
<dbReference type="Proteomes" id="UP000095601">
    <property type="component" value="Unassembled WGS sequence"/>
</dbReference>
<proteinExistence type="predicted"/>
<protein>
    <submittedName>
        <fullName evidence="2">Putative membrane protein</fullName>
    </submittedName>
</protein>
<feature type="transmembrane region" description="Helical" evidence="1">
    <location>
        <begin position="315"/>
        <end position="333"/>
    </location>
</feature>
<evidence type="ECO:0000313" key="3">
    <source>
        <dbReference type="Proteomes" id="UP000095601"/>
    </source>
</evidence>
<keyword evidence="1" id="KW-0472">Membrane</keyword>
<feature type="transmembrane region" description="Helical" evidence="1">
    <location>
        <begin position="127"/>
        <end position="145"/>
    </location>
</feature>
<dbReference type="KEGG" id="cnr:EB819_09925"/>